<dbReference type="AlphaFoldDB" id="H1UVH4"/>
<evidence type="ECO:0000313" key="2">
    <source>
        <dbReference type="Proteomes" id="UP000007174"/>
    </source>
</evidence>
<dbReference type="HOGENOM" id="CLU_2885653_0_0_1"/>
<proteinExistence type="predicted"/>
<dbReference type="EMBL" id="CACQ02000282">
    <property type="protein sequence ID" value="CCF31975.1"/>
    <property type="molecule type" value="Genomic_DNA"/>
</dbReference>
<organism evidence="1 2">
    <name type="scientific">Colletotrichum higginsianum (strain IMI 349063)</name>
    <name type="common">Crucifer anthracnose fungus</name>
    <dbReference type="NCBI Taxonomy" id="759273"/>
    <lineage>
        <taxon>Eukaryota</taxon>
        <taxon>Fungi</taxon>
        <taxon>Dikarya</taxon>
        <taxon>Ascomycota</taxon>
        <taxon>Pezizomycotina</taxon>
        <taxon>Sordariomycetes</taxon>
        <taxon>Hypocreomycetidae</taxon>
        <taxon>Glomerellales</taxon>
        <taxon>Glomerellaceae</taxon>
        <taxon>Colletotrichum</taxon>
        <taxon>Colletotrichum destructivum species complex</taxon>
    </lineage>
</organism>
<sequence length="63" mass="7650">MLLKSRWGNINRVNRKQAVRRRANVDQLSKTERILTVRDIFKRTFSKKDLSRAFVRWKEMAET</sequence>
<gene>
    <name evidence="1" type="ORF">CH063_04446</name>
</gene>
<protein>
    <submittedName>
        <fullName evidence="1">Uncharacterized protein</fullName>
    </submittedName>
</protein>
<name>H1UVH4_COLHI</name>
<accession>H1UVH4</accession>
<evidence type="ECO:0000313" key="1">
    <source>
        <dbReference type="EMBL" id="CCF31975.1"/>
    </source>
</evidence>
<reference evidence="2" key="1">
    <citation type="journal article" date="2012" name="Nat. Genet.">
        <title>Lifestyle transitions in plant pathogenic Colletotrichum fungi deciphered by genome and transcriptome analyses.</title>
        <authorList>
            <person name="O'Connell R.J."/>
            <person name="Thon M.R."/>
            <person name="Hacquard S."/>
            <person name="Amyotte S.G."/>
            <person name="Kleemann J."/>
            <person name="Torres M.F."/>
            <person name="Damm U."/>
            <person name="Buiate E.A."/>
            <person name="Epstein L."/>
            <person name="Alkan N."/>
            <person name="Altmueller J."/>
            <person name="Alvarado-Balderrama L."/>
            <person name="Bauser C.A."/>
            <person name="Becker C."/>
            <person name="Birren B.W."/>
            <person name="Chen Z."/>
            <person name="Choi J."/>
            <person name="Crouch J.A."/>
            <person name="Duvick J.P."/>
            <person name="Farman M.A."/>
            <person name="Gan P."/>
            <person name="Heiman D."/>
            <person name="Henrissat B."/>
            <person name="Howard R.J."/>
            <person name="Kabbage M."/>
            <person name="Koch C."/>
            <person name="Kracher B."/>
            <person name="Kubo Y."/>
            <person name="Law A.D."/>
            <person name="Lebrun M.-H."/>
            <person name="Lee Y.-H."/>
            <person name="Miyara I."/>
            <person name="Moore N."/>
            <person name="Neumann U."/>
            <person name="Nordstroem K."/>
            <person name="Panaccione D.G."/>
            <person name="Panstruga R."/>
            <person name="Place M."/>
            <person name="Proctor R.H."/>
            <person name="Prusky D."/>
            <person name="Rech G."/>
            <person name="Reinhardt R."/>
            <person name="Rollins J.A."/>
            <person name="Rounsley S."/>
            <person name="Schardl C.L."/>
            <person name="Schwartz D.C."/>
            <person name="Shenoy N."/>
            <person name="Shirasu K."/>
            <person name="Sikhakolli U.R."/>
            <person name="Stueber K."/>
            <person name="Sukno S.A."/>
            <person name="Sweigard J.A."/>
            <person name="Takano Y."/>
            <person name="Takahara H."/>
            <person name="Trail F."/>
            <person name="van der Does H.C."/>
            <person name="Voll L.M."/>
            <person name="Will I."/>
            <person name="Young S."/>
            <person name="Zeng Q."/>
            <person name="Zhang J."/>
            <person name="Zhou S."/>
            <person name="Dickman M.B."/>
            <person name="Schulze-Lefert P."/>
            <person name="Ver Loren van Themaat E."/>
            <person name="Ma L.-J."/>
            <person name="Vaillancourt L.J."/>
        </authorList>
    </citation>
    <scope>NUCLEOTIDE SEQUENCE [LARGE SCALE GENOMIC DNA]</scope>
    <source>
        <strain evidence="2">IMI 349063</strain>
    </source>
</reference>
<dbReference type="Proteomes" id="UP000007174">
    <property type="component" value="Unassembled WGS sequence"/>
</dbReference>